<dbReference type="EMBL" id="PVXP01000016">
    <property type="protein sequence ID" value="PRR85499.1"/>
    <property type="molecule type" value="Genomic_DNA"/>
</dbReference>
<dbReference type="EC" id="3.6.3.-" evidence="6"/>
<dbReference type="OrthoDB" id="9809205at2"/>
<organism evidence="6 7">
    <name type="scientific">Clostridium luticellarii</name>
    <dbReference type="NCBI Taxonomy" id="1691940"/>
    <lineage>
        <taxon>Bacteria</taxon>
        <taxon>Bacillati</taxon>
        <taxon>Bacillota</taxon>
        <taxon>Clostridia</taxon>
        <taxon>Eubacteriales</taxon>
        <taxon>Clostridiaceae</taxon>
        <taxon>Clostridium</taxon>
    </lineage>
</organism>
<dbReference type="GO" id="GO:0016887">
    <property type="term" value="F:ATP hydrolysis activity"/>
    <property type="evidence" value="ECO:0007669"/>
    <property type="project" value="InterPro"/>
</dbReference>
<keyword evidence="7" id="KW-1185">Reference proteome</keyword>
<keyword evidence="4 6" id="KW-0067">ATP-binding</keyword>
<dbReference type="PANTHER" id="PTHR43335">
    <property type="entry name" value="ABC TRANSPORTER, ATP-BINDING PROTEIN"/>
    <property type="match status" value="1"/>
</dbReference>
<evidence type="ECO:0000313" key="6">
    <source>
        <dbReference type="EMBL" id="PRR85499.1"/>
    </source>
</evidence>
<dbReference type="InterPro" id="IPR003439">
    <property type="entry name" value="ABC_transporter-like_ATP-bd"/>
</dbReference>
<keyword evidence="2" id="KW-0813">Transport</keyword>
<dbReference type="Pfam" id="PF00005">
    <property type="entry name" value="ABC_tran"/>
    <property type="match status" value="1"/>
</dbReference>
<dbReference type="GO" id="GO:0005524">
    <property type="term" value="F:ATP binding"/>
    <property type="evidence" value="ECO:0007669"/>
    <property type="project" value="UniProtKB-KW"/>
</dbReference>
<comment type="similarity">
    <text evidence="1">Belongs to the ABC transporter superfamily.</text>
</comment>
<comment type="caution">
    <text evidence="6">The sequence shown here is derived from an EMBL/GenBank/DDBJ whole genome shotgun (WGS) entry which is preliminary data.</text>
</comment>
<evidence type="ECO:0000256" key="1">
    <source>
        <dbReference type="ARBA" id="ARBA00005417"/>
    </source>
</evidence>
<feature type="domain" description="ABC transporter" evidence="5">
    <location>
        <begin position="4"/>
        <end position="232"/>
    </location>
</feature>
<keyword evidence="3" id="KW-0547">Nucleotide-binding</keyword>
<dbReference type="InterPro" id="IPR027417">
    <property type="entry name" value="P-loop_NTPase"/>
</dbReference>
<evidence type="ECO:0000256" key="3">
    <source>
        <dbReference type="ARBA" id="ARBA00022741"/>
    </source>
</evidence>
<dbReference type="RefSeq" id="WP_106009175.1">
    <property type="nucleotide sequence ID" value="NZ_JALCPJ010000005.1"/>
</dbReference>
<dbReference type="PROSITE" id="PS50893">
    <property type="entry name" value="ABC_TRANSPORTER_2"/>
    <property type="match status" value="1"/>
</dbReference>
<keyword evidence="6" id="KW-0378">Hydrolase</keyword>
<dbReference type="InterPro" id="IPR003593">
    <property type="entry name" value="AAA+_ATPase"/>
</dbReference>
<accession>A0A2T0BNP0</accession>
<dbReference type="SMART" id="SM00382">
    <property type="entry name" value="AAA"/>
    <property type="match status" value="1"/>
</dbReference>
<dbReference type="Gene3D" id="3.40.50.300">
    <property type="entry name" value="P-loop containing nucleotide triphosphate hydrolases"/>
    <property type="match status" value="1"/>
</dbReference>
<sequence>MEVLKLQNISKNIGKNKIIKDLSLTINQGEIFGFLGPNGAGKTTTIKMIVGFLNPTSGKIYVYGRDILQHRIESIKNMAAMVESPDMYPYLTGLENLKQLARLDRNIDENNIINALEEVGLKDKMNQKFKTYSMGMKQRLAIAQVLLGNKKLWLLDEPTNGLDPSGIIHFRNLFKKYASKRGVTIFISSHILGEMEVLCDKIAFIKGGRIKGIQDMCKLHGKLEDRYIELIGGDIDDFQHN</sequence>
<dbReference type="AlphaFoldDB" id="A0A2T0BNP0"/>
<evidence type="ECO:0000313" key="7">
    <source>
        <dbReference type="Proteomes" id="UP000237798"/>
    </source>
</evidence>
<evidence type="ECO:0000256" key="4">
    <source>
        <dbReference type="ARBA" id="ARBA00022840"/>
    </source>
</evidence>
<evidence type="ECO:0000256" key="2">
    <source>
        <dbReference type="ARBA" id="ARBA00022448"/>
    </source>
</evidence>
<protein>
    <submittedName>
        <fullName evidence="6">Putative ABC transporter ATP-binding protein YxlF</fullName>
        <ecNumber evidence="6">3.6.3.-</ecNumber>
    </submittedName>
</protein>
<name>A0A2T0BNP0_9CLOT</name>
<proteinExistence type="inferred from homology"/>
<evidence type="ECO:0000259" key="5">
    <source>
        <dbReference type="PROSITE" id="PS50893"/>
    </source>
</evidence>
<dbReference type="Proteomes" id="UP000237798">
    <property type="component" value="Unassembled WGS sequence"/>
</dbReference>
<gene>
    <name evidence="6" type="primary">yxlF_3</name>
    <name evidence="6" type="ORF">CLLU_15690</name>
</gene>
<dbReference type="PANTHER" id="PTHR43335:SF4">
    <property type="entry name" value="ABC TRANSPORTER, ATP-BINDING PROTEIN"/>
    <property type="match status" value="1"/>
</dbReference>
<reference evidence="6 7" key="1">
    <citation type="submission" date="2018-03" db="EMBL/GenBank/DDBJ databases">
        <title>Genome sequence of Clostridium luticellarii DSM 29923.</title>
        <authorList>
            <person name="Poehlein A."/>
            <person name="Daniel R."/>
        </authorList>
    </citation>
    <scope>NUCLEOTIDE SEQUENCE [LARGE SCALE GENOMIC DNA]</scope>
    <source>
        <strain evidence="6 7">DSM 29923</strain>
    </source>
</reference>
<dbReference type="SUPFAM" id="SSF52540">
    <property type="entry name" value="P-loop containing nucleoside triphosphate hydrolases"/>
    <property type="match status" value="1"/>
</dbReference>